<evidence type="ECO:0000259" key="5">
    <source>
        <dbReference type="SMART" id="SM00944"/>
    </source>
</evidence>
<dbReference type="InterPro" id="IPR020556">
    <property type="entry name" value="Amidase_CS"/>
</dbReference>
<dbReference type="SUPFAM" id="SSF75304">
    <property type="entry name" value="Amidase signature (AS) enzymes"/>
    <property type="match status" value="1"/>
</dbReference>
<sequence length="888" mass="98827">MQTLAALSSQGLPIETLTAREYHLTTSLSAVRLLEELRHRKVTAEEVTRAFLRRAVVAHQATNCLTELPWDEAIERAKFLDSLPEPLGPLHGLPISIKKHQGMHIYQKSTNTAYVAWIGSPSLYSPLNQALWDVGCVFYDCNPWNRNLSSGGSSGGEGALIGIRRSVLSVGGDIGGSVRAPAAANSLYGLKPTANRLGVAGMKATMAGNEGIHATYGPLSTDRESIELFMNVVLDAQLWKQDPALDSKLWQSVEVIKPLKVAVMWSDGVVQPQPAITRALTGVVERCRQHGMHMIDWDPVDHDQAWDLYVSLLYPDGGADARRPLQEAGEPVLPLINWITSEQRESKMRSIHEYWALVCQRENYRAEYARRWNATAHAGHGQREVDVILCPAGPGVAPIHDTARYWSYTSQWNLLDYPAIVFPTGVFVDLSIDPKDEQYQPLNDQDEYHHNLYDPETYIGAPVGLQLVARRALYASGFDRVKHNLAAGEDKLLATSDSSSEQYGKYMPREEVDKLFAPSHDTVSAVRAWLIDHVINKTVVGHTNIPASDAESILSSELYEYEDTRSEKTRLSCDQYHVPTYLTKQIDSITPRVQISAVLKKSEISAKVKVGPHIINLTWHYPLPPTASGLPPELANSASRILISILSSLWSIHNPALSIRLMMPTYARKEVAVDNTFNTFPDALDGSYCKYTGYGMTGNSLDIDPTYPDSTSNVYKSQLQCECGQANSSHICLLWRVRERFPEELCAPSVQRVHENGPPGPYNLCVKLRLWRQQRTCRSDSKCLLIQNQTKPRLCKWVPLEYDSRRNSAVSGGFSNYFAIASYQRSAIEEPFAKLDPGHPYYTVNANASNIGAEGGIFNRAGRGYPDVSANGAYMPAGVQQRHSWKVL</sequence>
<dbReference type="PANTHER" id="PTHR46072">
    <property type="entry name" value="AMIDASE-RELATED-RELATED"/>
    <property type="match status" value="1"/>
</dbReference>
<dbReference type="EC" id="3.5.1.4" evidence="3"/>
<dbReference type="GO" id="GO:0006508">
    <property type="term" value="P:proteolysis"/>
    <property type="evidence" value="ECO:0007669"/>
    <property type="project" value="InterPro"/>
</dbReference>
<dbReference type="SMART" id="SM00944">
    <property type="entry name" value="Pro-kuma_activ"/>
    <property type="match status" value="1"/>
</dbReference>
<dbReference type="AlphaFoldDB" id="A0A139IAR6"/>
<dbReference type="InterPro" id="IPR023631">
    <property type="entry name" value="Amidase_dom"/>
</dbReference>
<dbReference type="GO" id="GO:0004040">
    <property type="term" value="F:amidase activity"/>
    <property type="evidence" value="ECO:0007669"/>
    <property type="project" value="UniProtKB-EC"/>
</dbReference>
<evidence type="ECO:0000256" key="4">
    <source>
        <dbReference type="ARBA" id="ARBA00022801"/>
    </source>
</evidence>
<dbReference type="STRING" id="113226.A0A139IAR6"/>
<dbReference type="InterPro" id="IPR015366">
    <property type="entry name" value="S53_propep"/>
</dbReference>
<comment type="caution">
    <text evidence="6">The sequence shown here is derived from an EMBL/GenBank/DDBJ whole genome shotgun (WGS) entry which is preliminary data.</text>
</comment>
<dbReference type="Pfam" id="PF01425">
    <property type="entry name" value="Amidase"/>
    <property type="match status" value="2"/>
</dbReference>
<reference evidence="6 7" key="1">
    <citation type="submission" date="2015-07" db="EMBL/GenBank/DDBJ databases">
        <title>Comparative genomics of the Sigatoka disease complex on banana suggests a link between parallel evolutionary changes in Pseudocercospora fijiensis and Pseudocercospora eumusae and increased virulence on the banana host.</title>
        <authorList>
            <person name="Chang T.-C."/>
            <person name="Salvucci A."/>
            <person name="Crous P.W."/>
            <person name="Stergiopoulos I."/>
        </authorList>
    </citation>
    <scope>NUCLEOTIDE SEQUENCE [LARGE SCALE GENOMIC DNA]</scope>
    <source>
        <strain evidence="6 7">CBS 116634</strain>
    </source>
</reference>
<dbReference type="InterPro" id="IPR036928">
    <property type="entry name" value="AS_sf"/>
</dbReference>
<comment type="catalytic activity">
    <reaction evidence="1">
        <text>a monocarboxylic acid amide + H2O = a monocarboxylate + NH4(+)</text>
        <dbReference type="Rhea" id="RHEA:12020"/>
        <dbReference type="ChEBI" id="CHEBI:15377"/>
        <dbReference type="ChEBI" id="CHEBI:28938"/>
        <dbReference type="ChEBI" id="CHEBI:35757"/>
        <dbReference type="ChEBI" id="CHEBI:83628"/>
        <dbReference type="EC" id="3.5.1.4"/>
    </reaction>
</comment>
<dbReference type="EMBL" id="LFZO01000184">
    <property type="protein sequence ID" value="KXT11739.1"/>
    <property type="molecule type" value="Genomic_DNA"/>
</dbReference>
<evidence type="ECO:0000313" key="7">
    <source>
        <dbReference type="Proteomes" id="UP000073492"/>
    </source>
</evidence>
<gene>
    <name evidence="6" type="ORF">AC579_5039</name>
</gene>
<organism evidence="6 7">
    <name type="scientific">Pseudocercospora musae</name>
    <dbReference type="NCBI Taxonomy" id="113226"/>
    <lineage>
        <taxon>Eukaryota</taxon>
        <taxon>Fungi</taxon>
        <taxon>Dikarya</taxon>
        <taxon>Ascomycota</taxon>
        <taxon>Pezizomycotina</taxon>
        <taxon>Dothideomycetes</taxon>
        <taxon>Dothideomycetidae</taxon>
        <taxon>Mycosphaerellales</taxon>
        <taxon>Mycosphaerellaceae</taxon>
        <taxon>Pseudocercospora</taxon>
    </lineage>
</organism>
<keyword evidence="7" id="KW-1185">Reference proteome</keyword>
<comment type="similarity">
    <text evidence="2">Belongs to the amidase family.</text>
</comment>
<feature type="domain" description="Peptidase S53 activation" evidence="5">
    <location>
        <begin position="475"/>
        <end position="595"/>
    </location>
</feature>
<dbReference type="Gene3D" id="3.40.50.200">
    <property type="entry name" value="Peptidase S8/S53 domain"/>
    <property type="match status" value="1"/>
</dbReference>
<protein>
    <recommendedName>
        <fullName evidence="3">amidase</fullName>
        <ecNumber evidence="3">3.5.1.4</ecNumber>
    </recommendedName>
</protein>
<dbReference type="OrthoDB" id="6428749at2759"/>
<accession>A0A139IAR6</accession>
<keyword evidence="4" id="KW-0378">Hydrolase</keyword>
<name>A0A139IAR6_9PEZI</name>
<dbReference type="PANTHER" id="PTHR46072:SF4">
    <property type="entry name" value="AMIDASE C550.07-RELATED"/>
    <property type="match status" value="1"/>
</dbReference>
<dbReference type="SUPFAM" id="SSF54897">
    <property type="entry name" value="Protease propeptides/inhibitors"/>
    <property type="match status" value="1"/>
</dbReference>
<evidence type="ECO:0000256" key="1">
    <source>
        <dbReference type="ARBA" id="ARBA00001311"/>
    </source>
</evidence>
<evidence type="ECO:0000256" key="3">
    <source>
        <dbReference type="ARBA" id="ARBA00012922"/>
    </source>
</evidence>
<dbReference type="PROSITE" id="PS00571">
    <property type="entry name" value="AMIDASES"/>
    <property type="match status" value="1"/>
</dbReference>
<dbReference type="InterPro" id="IPR036852">
    <property type="entry name" value="Peptidase_S8/S53_dom_sf"/>
</dbReference>
<evidence type="ECO:0000313" key="6">
    <source>
        <dbReference type="EMBL" id="KXT11739.1"/>
    </source>
</evidence>
<dbReference type="GO" id="GO:0004252">
    <property type="term" value="F:serine-type endopeptidase activity"/>
    <property type="evidence" value="ECO:0007669"/>
    <property type="project" value="InterPro"/>
</dbReference>
<dbReference type="Gene3D" id="3.90.1300.10">
    <property type="entry name" value="Amidase signature (AS) domain"/>
    <property type="match status" value="1"/>
</dbReference>
<evidence type="ECO:0000256" key="2">
    <source>
        <dbReference type="ARBA" id="ARBA00009199"/>
    </source>
</evidence>
<dbReference type="CDD" id="cd11377">
    <property type="entry name" value="Pro-peptidase_S53"/>
    <property type="match status" value="1"/>
</dbReference>
<dbReference type="Pfam" id="PF09286">
    <property type="entry name" value="Pro-kuma_activ"/>
    <property type="match status" value="1"/>
</dbReference>
<proteinExistence type="inferred from homology"/>
<dbReference type="Proteomes" id="UP000073492">
    <property type="component" value="Unassembled WGS sequence"/>
</dbReference>